<comment type="caution">
    <text evidence="2">The sequence shown here is derived from an EMBL/GenBank/DDBJ whole genome shotgun (WGS) entry which is preliminary data.</text>
</comment>
<dbReference type="RefSeq" id="WP_219778977.1">
    <property type="nucleotide sequence ID" value="NZ_JAHXPT010000004.1"/>
</dbReference>
<accession>A0ABS7AQF2</accession>
<keyword evidence="1" id="KW-1133">Transmembrane helix</keyword>
<evidence type="ECO:0000256" key="1">
    <source>
        <dbReference type="SAM" id="Phobius"/>
    </source>
</evidence>
<protein>
    <submittedName>
        <fullName evidence="2">Uncharacterized protein</fullName>
    </submittedName>
</protein>
<organism evidence="2 3">
    <name type="scientific">Clostridium weizhouense</name>
    <dbReference type="NCBI Taxonomy" id="2859781"/>
    <lineage>
        <taxon>Bacteria</taxon>
        <taxon>Bacillati</taxon>
        <taxon>Bacillota</taxon>
        <taxon>Clostridia</taxon>
        <taxon>Eubacteriales</taxon>
        <taxon>Clostridiaceae</taxon>
        <taxon>Clostridium</taxon>
    </lineage>
</organism>
<feature type="transmembrane region" description="Helical" evidence="1">
    <location>
        <begin position="31"/>
        <end position="49"/>
    </location>
</feature>
<keyword evidence="3" id="KW-1185">Reference proteome</keyword>
<feature type="transmembrane region" description="Helical" evidence="1">
    <location>
        <begin position="7"/>
        <end position="25"/>
    </location>
</feature>
<gene>
    <name evidence="2" type="ORF">KYD98_07430</name>
</gene>
<proteinExistence type="predicted"/>
<reference evidence="2 3" key="1">
    <citation type="submission" date="2021-07" db="EMBL/GenBank/DDBJ databases">
        <title>Clostridium weizhouense sp. nov., an anaerobic bacterium isolated from activated sludge of Petroleum wastewater.</title>
        <authorList>
            <person name="Li Q."/>
        </authorList>
    </citation>
    <scope>NUCLEOTIDE SEQUENCE [LARGE SCALE GENOMIC DNA]</scope>
    <source>
        <strain evidence="2 3">YB-6</strain>
    </source>
</reference>
<evidence type="ECO:0000313" key="2">
    <source>
        <dbReference type="EMBL" id="MBW6409921.1"/>
    </source>
</evidence>
<name>A0ABS7AQF2_9CLOT</name>
<evidence type="ECO:0000313" key="3">
    <source>
        <dbReference type="Proteomes" id="UP001519921"/>
    </source>
</evidence>
<dbReference type="Proteomes" id="UP001519921">
    <property type="component" value="Unassembled WGS sequence"/>
</dbReference>
<sequence>MRGNLKSILYFIGGACILALIVSLFLSLLPYILLVGVIAYLLIKIVSFMHKKKKEKEHINIPENDQNITYQTDEDDFNGKVIDVEYEEVDKK</sequence>
<keyword evidence="1" id="KW-0472">Membrane</keyword>
<dbReference type="EMBL" id="JAHXPT010000004">
    <property type="protein sequence ID" value="MBW6409921.1"/>
    <property type="molecule type" value="Genomic_DNA"/>
</dbReference>
<keyword evidence="1" id="KW-0812">Transmembrane</keyword>